<accession>A0ABW1XM53</accession>
<comment type="caution">
    <text evidence="2">The sequence shown here is derived from an EMBL/GenBank/DDBJ whole genome shotgun (WGS) entry which is preliminary data.</text>
</comment>
<dbReference type="PANTHER" id="PTHR12147:SF26">
    <property type="entry name" value="PEPTIDASE M28 DOMAIN-CONTAINING PROTEIN"/>
    <property type="match status" value="1"/>
</dbReference>
<organism evidence="2 3">
    <name type="scientific">Pseudobowmanella zhangzhouensis</name>
    <dbReference type="NCBI Taxonomy" id="1537679"/>
    <lineage>
        <taxon>Bacteria</taxon>
        <taxon>Pseudomonadati</taxon>
        <taxon>Pseudomonadota</taxon>
        <taxon>Gammaproteobacteria</taxon>
        <taxon>Alteromonadales</taxon>
        <taxon>Alteromonadaceae</taxon>
    </lineage>
</organism>
<evidence type="ECO:0000313" key="3">
    <source>
        <dbReference type="Proteomes" id="UP001596364"/>
    </source>
</evidence>
<sequence length="265" mass="29984">MLSSPAFSGRRIGHNEMAIEYIAHRYSQIGLAPINSNNYLKAFEFRGKAGANIVGEIRGKKKPEQYFVLTAHFDHLGGSLHDYFPGADDNASGVAVMLALADYFVIHAPDYSILFVATDGEESGLYGSYAFLQNSPIPVEKIKLNINLDMLGEPERGCRLAVFHRLLGKEQQQVIEQYVQPQTECALRVQGRMFRTQQGQQFDWLRASDHYPFYRQNIPVIFFGGSAHERYHTPRDNAANLSRTFVMNSAELVLQIIQRLDQLPD</sequence>
<evidence type="ECO:0000259" key="1">
    <source>
        <dbReference type="Pfam" id="PF04389"/>
    </source>
</evidence>
<evidence type="ECO:0000313" key="2">
    <source>
        <dbReference type="EMBL" id="MFC6440978.1"/>
    </source>
</evidence>
<gene>
    <name evidence="2" type="ORF">ACFP85_12555</name>
</gene>
<dbReference type="RefSeq" id="WP_165490762.1">
    <property type="nucleotide sequence ID" value="NZ_JBHSUS010000001.1"/>
</dbReference>
<dbReference type="Proteomes" id="UP001596364">
    <property type="component" value="Unassembled WGS sequence"/>
</dbReference>
<dbReference type="InterPro" id="IPR007484">
    <property type="entry name" value="Peptidase_M28"/>
</dbReference>
<dbReference type="EMBL" id="JBHSUS010000001">
    <property type="protein sequence ID" value="MFC6440978.1"/>
    <property type="molecule type" value="Genomic_DNA"/>
</dbReference>
<dbReference type="PANTHER" id="PTHR12147">
    <property type="entry name" value="METALLOPEPTIDASE M28 FAMILY MEMBER"/>
    <property type="match status" value="1"/>
</dbReference>
<dbReference type="Pfam" id="PF04389">
    <property type="entry name" value="Peptidase_M28"/>
    <property type="match status" value="1"/>
</dbReference>
<dbReference type="Gene3D" id="3.40.630.10">
    <property type="entry name" value="Zn peptidases"/>
    <property type="match status" value="1"/>
</dbReference>
<reference evidence="3" key="1">
    <citation type="journal article" date="2019" name="Int. J. Syst. Evol. Microbiol.">
        <title>The Global Catalogue of Microorganisms (GCM) 10K type strain sequencing project: providing services to taxonomists for standard genome sequencing and annotation.</title>
        <authorList>
            <consortium name="The Broad Institute Genomics Platform"/>
            <consortium name="The Broad Institute Genome Sequencing Center for Infectious Disease"/>
            <person name="Wu L."/>
            <person name="Ma J."/>
        </authorList>
    </citation>
    <scope>NUCLEOTIDE SEQUENCE [LARGE SCALE GENOMIC DNA]</scope>
    <source>
        <strain evidence="3">CGMCC 1.16031</strain>
    </source>
</reference>
<feature type="domain" description="Peptidase M28" evidence="1">
    <location>
        <begin position="52"/>
        <end position="256"/>
    </location>
</feature>
<proteinExistence type="predicted"/>
<dbReference type="InterPro" id="IPR045175">
    <property type="entry name" value="M28_fam"/>
</dbReference>
<name>A0ABW1XM53_9ALTE</name>
<protein>
    <submittedName>
        <fullName evidence="2">M28 family peptidase</fullName>
    </submittedName>
</protein>
<keyword evidence="3" id="KW-1185">Reference proteome</keyword>
<dbReference type="SUPFAM" id="SSF53187">
    <property type="entry name" value="Zn-dependent exopeptidases"/>
    <property type="match status" value="1"/>
</dbReference>